<dbReference type="NCBIfam" id="NF008521">
    <property type="entry name" value="PRK11448.1"/>
    <property type="match status" value="1"/>
</dbReference>
<sequence length="1127" mass="129095">MSDRVKSPNFEFLKSEDELLFNYALRAERYVFDDPNSCLIKLRQLAEHMAQQVATAFRIEFNSETRQLDLLNDLYYHRIISSDISQIFHSLRKEGNLAVHDHGMSEKRQSLYQLKLAHHLASWYHKTVNDSRFKLQPFVPPPRQEDQEEQLKETLDNLTSDLIEKEQAIKLAQSSAEEQARLKLEAEQAAKQAYADLNAALEMAEESSLLLEQQKADFALQLQKMKTEANKRSNSDQESLLARSASAAAEIEKTEKTTRIFIDEQLREHGWEVDSDFIRYSKGARPQKGKNIAISEWPTASGPADYVLFCGLQPIAIVEAKREIKNISGSIVQAKRYSRDFKENDVQLAGAWGEYKVPFLFSTNGSPYHEQLKHASGTWFLDCRKSTNIPRAFDGWYTPDGLKQLFKQDVEAADKKLELEPNDLPLRDYQKDAVKSVEQAIAKGQREIMLAMATGTGKTRTCIGLVYRLVKTRRFRRVLFLVDRTSLGEQALNAFKDLQIDNLQTFADIFDIKGMGDKNVDDTTRLHITTVQGVMQRILYPSKDSLPLPVDMYDCIVVDECHRGYNLDKEMSEVELGFRSEKDYISKYRRVIEHFDAIKVGLTATPALHTTDIFGIPVYNYSYRQAVIDGYLVDHDVPFQIKTALSNAGIKYEVGETVTTYDVKKKQIDNFTTPDEVNFEIEGFNKKVINDNFNRVVCQQLVQEIDPELPGKTLIFCATDLHADTVVDILKQEFTKFYGEIDDDAVVKITGSSDKPLTLIRRYKNESLPKVAVTVDLLTTGIDVPEITNIVFIRLVRSRILYDQMLGRATRLCPDIDKESFRIFDAVDLYKYMADHSDMKPIVSAPTTTFTQLAQEMATNQDEEQLQLSRDQFVAKLQRVKKKLETMHSENFKITTGMSIDDFIKTIKNADGPQIQIMATTCIKLATWLESLQLYPGRKVIISDHEDEFIETVRGYGDSQKPEDYLESFKEYLNTNINKIDALRIIAQSPRDLTRKDLREVQLLLDQAGFSENYLRTAWKEAKQVDVAASIIGFVRAMTIGSELIPYEERLNRAMKKIMSSRQWTQPQEGWLKRIKQTLQDQRIIDQDTLNSGAFKTKGGFNRINKIFQGQLDQVLHDINEAIWASA</sequence>
<dbReference type="PROSITE" id="PS51192">
    <property type="entry name" value="HELICASE_ATP_BIND_1"/>
    <property type="match status" value="1"/>
</dbReference>
<proteinExistence type="predicted"/>
<dbReference type="InterPro" id="IPR013670">
    <property type="entry name" value="EcoEI_R_C_dom"/>
</dbReference>
<dbReference type="InterPro" id="IPR050742">
    <property type="entry name" value="Helicase_Restrict-Modif_Enz"/>
</dbReference>
<accession>A0ABY7VND2</accession>
<dbReference type="SMART" id="SM00490">
    <property type="entry name" value="HELICc"/>
    <property type="match status" value="1"/>
</dbReference>
<dbReference type="SMART" id="SM00487">
    <property type="entry name" value="DEXDc"/>
    <property type="match status" value="1"/>
</dbReference>
<dbReference type="Proteomes" id="UP001214250">
    <property type="component" value="Chromosome 1"/>
</dbReference>
<dbReference type="InterPro" id="IPR014001">
    <property type="entry name" value="Helicase_ATP-bd"/>
</dbReference>
<dbReference type="PANTHER" id="PTHR47396">
    <property type="entry name" value="TYPE I RESTRICTION ENZYME ECOKI R PROTEIN"/>
    <property type="match status" value="1"/>
</dbReference>
<keyword evidence="1" id="KW-0175">Coiled coil</keyword>
<dbReference type="RefSeq" id="WP_274148928.1">
    <property type="nucleotide sequence ID" value="NZ_CP117811.1"/>
</dbReference>
<dbReference type="PANTHER" id="PTHR47396:SF1">
    <property type="entry name" value="ATP-DEPENDENT HELICASE IRC3-RELATED"/>
    <property type="match status" value="1"/>
</dbReference>
<evidence type="ECO:0000259" key="2">
    <source>
        <dbReference type="PROSITE" id="PS51192"/>
    </source>
</evidence>
<name>A0ABY7VND2_9BACT</name>
<dbReference type="PROSITE" id="PS51194">
    <property type="entry name" value="HELICASE_CTER"/>
    <property type="match status" value="1"/>
</dbReference>
<dbReference type="Pfam" id="PF08463">
    <property type="entry name" value="EcoEI_R_C"/>
    <property type="match status" value="1"/>
</dbReference>
<dbReference type="InterPro" id="IPR025285">
    <property type="entry name" value="DUF4145"/>
</dbReference>
<dbReference type="Pfam" id="PF04851">
    <property type="entry name" value="ResIII"/>
    <property type="match status" value="1"/>
</dbReference>
<dbReference type="EMBL" id="CP117811">
    <property type="protein sequence ID" value="WDE95402.1"/>
    <property type="molecule type" value="Genomic_DNA"/>
</dbReference>
<dbReference type="Gene3D" id="3.90.1570.30">
    <property type="match status" value="1"/>
</dbReference>
<dbReference type="Pfam" id="PF13643">
    <property type="entry name" value="DUF4145"/>
    <property type="match status" value="1"/>
</dbReference>
<dbReference type="EC" id="3.1.21.3" evidence="4"/>
<dbReference type="CDD" id="cd18799">
    <property type="entry name" value="SF2_C_EcoAI-like"/>
    <property type="match status" value="1"/>
</dbReference>
<keyword evidence="4" id="KW-0255">Endonuclease</keyword>
<organism evidence="4 5">
    <name type="scientific">Lentisphaera profundi</name>
    <dbReference type="NCBI Taxonomy" id="1658616"/>
    <lineage>
        <taxon>Bacteria</taxon>
        <taxon>Pseudomonadati</taxon>
        <taxon>Lentisphaerota</taxon>
        <taxon>Lentisphaeria</taxon>
        <taxon>Lentisphaerales</taxon>
        <taxon>Lentisphaeraceae</taxon>
        <taxon>Lentisphaera</taxon>
    </lineage>
</organism>
<keyword evidence="4" id="KW-0540">Nuclease</keyword>
<keyword evidence="4" id="KW-0378">Hydrolase</keyword>
<feature type="coiled-coil region" evidence="1">
    <location>
        <begin position="148"/>
        <end position="214"/>
    </location>
</feature>
<dbReference type="SUPFAM" id="SSF52540">
    <property type="entry name" value="P-loop containing nucleoside triphosphate hydrolases"/>
    <property type="match status" value="1"/>
</dbReference>
<dbReference type="Gene3D" id="3.40.50.300">
    <property type="entry name" value="P-loop containing nucleotide triphosphate hydrolases"/>
    <property type="match status" value="2"/>
</dbReference>
<dbReference type="InterPro" id="IPR027417">
    <property type="entry name" value="P-loop_NTPase"/>
</dbReference>
<feature type="domain" description="Helicase C-terminal" evidence="3">
    <location>
        <begin position="697"/>
        <end position="865"/>
    </location>
</feature>
<reference evidence="4 5" key="1">
    <citation type="submission" date="2023-02" db="EMBL/GenBank/DDBJ databases">
        <title>Genome sequence of Lentisphaera profundi SAORIC-696.</title>
        <authorList>
            <person name="Kim e."/>
            <person name="Cho J.-C."/>
            <person name="Choi A."/>
            <person name="Kang I."/>
        </authorList>
    </citation>
    <scope>NUCLEOTIDE SEQUENCE [LARGE SCALE GENOMIC DNA]</scope>
    <source>
        <strain evidence="4 5">SAORIC-696</strain>
    </source>
</reference>
<dbReference type="InterPro" id="IPR001650">
    <property type="entry name" value="Helicase_C-like"/>
</dbReference>
<protein>
    <submittedName>
        <fullName evidence="4">Type I restriction-modification system endonuclease</fullName>
        <ecNumber evidence="4">3.1.21.3</ecNumber>
    </submittedName>
</protein>
<feature type="domain" description="Helicase ATP-binding" evidence="2">
    <location>
        <begin position="439"/>
        <end position="624"/>
    </location>
</feature>
<dbReference type="CDD" id="cd18032">
    <property type="entry name" value="DEXHc_RE_I_III_res"/>
    <property type="match status" value="1"/>
</dbReference>
<evidence type="ECO:0000313" key="4">
    <source>
        <dbReference type="EMBL" id="WDE95402.1"/>
    </source>
</evidence>
<evidence type="ECO:0000313" key="5">
    <source>
        <dbReference type="Proteomes" id="UP001214250"/>
    </source>
</evidence>
<dbReference type="Pfam" id="PF00271">
    <property type="entry name" value="Helicase_C"/>
    <property type="match status" value="1"/>
</dbReference>
<keyword evidence="5" id="KW-1185">Reference proteome</keyword>
<evidence type="ECO:0000256" key="1">
    <source>
        <dbReference type="SAM" id="Coils"/>
    </source>
</evidence>
<dbReference type="GO" id="GO:0009035">
    <property type="term" value="F:type I site-specific deoxyribonuclease activity"/>
    <property type="evidence" value="ECO:0007669"/>
    <property type="project" value="UniProtKB-EC"/>
</dbReference>
<dbReference type="InterPro" id="IPR006935">
    <property type="entry name" value="Helicase/UvrB_N"/>
</dbReference>
<evidence type="ECO:0000259" key="3">
    <source>
        <dbReference type="PROSITE" id="PS51194"/>
    </source>
</evidence>
<gene>
    <name evidence="4" type="primary">hsdR</name>
    <name evidence="4" type="ORF">PQO03_06685</name>
</gene>